<dbReference type="InterPro" id="IPR013094">
    <property type="entry name" value="AB_hydrolase_3"/>
</dbReference>
<evidence type="ECO:0000313" key="3">
    <source>
        <dbReference type="EMBL" id="KAK7462470.1"/>
    </source>
</evidence>
<dbReference type="EMBL" id="JBANRG010000011">
    <property type="protein sequence ID" value="KAK7462470.1"/>
    <property type="molecule type" value="Genomic_DNA"/>
</dbReference>
<keyword evidence="1" id="KW-0378">Hydrolase</keyword>
<evidence type="ECO:0000256" key="1">
    <source>
        <dbReference type="ARBA" id="ARBA00022801"/>
    </source>
</evidence>
<name>A0ABR1JNW8_9AGAR</name>
<evidence type="ECO:0000259" key="2">
    <source>
        <dbReference type="Pfam" id="PF07859"/>
    </source>
</evidence>
<proteinExistence type="predicted"/>
<dbReference type="InterPro" id="IPR029058">
    <property type="entry name" value="AB_hydrolase_fold"/>
</dbReference>
<reference evidence="3 4" key="1">
    <citation type="submission" date="2024-01" db="EMBL/GenBank/DDBJ databases">
        <title>A draft genome for the cacao thread blight pathogen Marasmiellus scandens.</title>
        <authorList>
            <person name="Baruah I.K."/>
            <person name="Leung J."/>
            <person name="Bukari Y."/>
            <person name="Amoako-Attah I."/>
            <person name="Meinhardt L.W."/>
            <person name="Bailey B.A."/>
            <person name="Cohen S.P."/>
        </authorList>
    </citation>
    <scope>NUCLEOTIDE SEQUENCE [LARGE SCALE GENOMIC DNA]</scope>
    <source>
        <strain evidence="3 4">GH-19</strain>
    </source>
</reference>
<comment type="caution">
    <text evidence="3">The sequence shown here is derived from an EMBL/GenBank/DDBJ whole genome shotgun (WGS) entry which is preliminary data.</text>
</comment>
<dbReference type="PANTHER" id="PTHR48081">
    <property type="entry name" value="AB HYDROLASE SUPERFAMILY PROTEIN C4A8.06C"/>
    <property type="match status" value="1"/>
</dbReference>
<dbReference type="PANTHER" id="PTHR48081:SF3">
    <property type="entry name" value="ALPHA_BETA HYDROLASE FOLD-3 DOMAIN-CONTAINING PROTEIN"/>
    <property type="match status" value="1"/>
</dbReference>
<evidence type="ECO:0000313" key="4">
    <source>
        <dbReference type="Proteomes" id="UP001498398"/>
    </source>
</evidence>
<gene>
    <name evidence="3" type="ORF">VKT23_008072</name>
</gene>
<dbReference type="Proteomes" id="UP001498398">
    <property type="component" value="Unassembled WGS sequence"/>
</dbReference>
<dbReference type="Gene3D" id="3.40.50.1820">
    <property type="entry name" value="alpha/beta hydrolase"/>
    <property type="match status" value="1"/>
</dbReference>
<dbReference type="InterPro" id="IPR050300">
    <property type="entry name" value="GDXG_lipolytic_enzyme"/>
</dbReference>
<keyword evidence="4" id="KW-1185">Reference proteome</keyword>
<organism evidence="3 4">
    <name type="scientific">Marasmiellus scandens</name>
    <dbReference type="NCBI Taxonomy" id="2682957"/>
    <lineage>
        <taxon>Eukaryota</taxon>
        <taxon>Fungi</taxon>
        <taxon>Dikarya</taxon>
        <taxon>Basidiomycota</taxon>
        <taxon>Agaricomycotina</taxon>
        <taxon>Agaricomycetes</taxon>
        <taxon>Agaricomycetidae</taxon>
        <taxon>Agaricales</taxon>
        <taxon>Marasmiineae</taxon>
        <taxon>Omphalotaceae</taxon>
        <taxon>Marasmiellus</taxon>
    </lineage>
</organism>
<dbReference type="SUPFAM" id="SSF53474">
    <property type="entry name" value="alpha/beta-Hydrolases"/>
    <property type="match status" value="1"/>
</dbReference>
<feature type="domain" description="Alpha/beta hydrolase fold-3" evidence="2">
    <location>
        <begin position="42"/>
        <end position="153"/>
    </location>
</feature>
<sequence>MSTTQSADKCYTITYKTVKDVPIKFDIYPPASFTSDKPLPSVVHFHGGGFALGSRLDFLPVWLQKRLHAAGIVFISADYRLLPTGGITGHQILEDVQDLFAFLHSPKLPAAIDSAVSEAGQPKFTLDTQRIAVTGGSAGGMLALLSGAHIRPRPVAILSLFGMGGDVFTPHYFSPKTKPFLTGRPLIDPSKFTQFLYPNPSSNGEIITESRLAFLPPASPGGPPTPANPRMAVALLYLQLGTSLDYYTGEHEPSLSQTLRDASTNGASREELVSLIPGRHRLLFPEFYVDENFPPTFFLHGTADTAVLLQESENMYALLKKAGGKAGRESTIRRPEGQEHYFDILVPDVEEKFGHKFDEAVEFLKKHLG</sequence>
<dbReference type="Pfam" id="PF07859">
    <property type="entry name" value="Abhydrolase_3"/>
    <property type="match status" value="1"/>
</dbReference>
<protein>
    <recommendedName>
        <fullName evidence="2">Alpha/beta hydrolase fold-3 domain-containing protein</fullName>
    </recommendedName>
</protein>
<accession>A0ABR1JNW8</accession>